<evidence type="ECO:0000256" key="1">
    <source>
        <dbReference type="SAM" id="SignalP"/>
    </source>
</evidence>
<dbReference type="AlphaFoldDB" id="A0A366KPN4"/>
<gene>
    <name evidence="2" type="ORF">DRW42_22830</name>
</gene>
<organism evidence="2 3">
    <name type="scientific">Pedobacter miscanthi</name>
    <dbReference type="NCBI Taxonomy" id="2259170"/>
    <lineage>
        <taxon>Bacteria</taxon>
        <taxon>Pseudomonadati</taxon>
        <taxon>Bacteroidota</taxon>
        <taxon>Sphingobacteriia</taxon>
        <taxon>Sphingobacteriales</taxon>
        <taxon>Sphingobacteriaceae</taxon>
        <taxon>Pedobacter</taxon>
    </lineage>
</organism>
<dbReference type="Proteomes" id="UP000252081">
    <property type="component" value="Unassembled WGS sequence"/>
</dbReference>
<feature type="chain" id="PRO_5017065994" evidence="1">
    <location>
        <begin position="19"/>
        <end position="676"/>
    </location>
</feature>
<dbReference type="SUPFAM" id="SSF47781">
    <property type="entry name" value="RuvA domain 2-like"/>
    <property type="match status" value="1"/>
</dbReference>
<evidence type="ECO:0000313" key="2">
    <source>
        <dbReference type="EMBL" id="RBQ03233.1"/>
    </source>
</evidence>
<reference evidence="2 3" key="1">
    <citation type="submission" date="2018-07" db="EMBL/GenBank/DDBJ databases">
        <title>A draft genome of a endophytic bacteria, a new species of Pedobacter.</title>
        <authorList>
            <person name="Zhang Z.D."/>
            <person name="Chen Z.J."/>
        </authorList>
    </citation>
    <scope>NUCLEOTIDE SEQUENCE [LARGE SCALE GENOMIC DNA]</scope>
    <source>
        <strain evidence="2 3">RS10</strain>
    </source>
</reference>
<proteinExistence type="predicted"/>
<name>A0A366KPN4_9SPHI</name>
<dbReference type="OrthoDB" id="9766750at2"/>
<keyword evidence="3" id="KW-1185">Reference proteome</keyword>
<keyword evidence="1" id="KW-0732">Signal</keyword>
<feature type="signal peptide" evidence="1">
    <location>
        <begin position="1"/>
        <end position="18"/>
    </location>
</feature>
<comment type="caution">
    <text evidence="2">The sequence shown here is derived from an EMBL/GenBank/DDBJ whole genome shotgun (WGS) entry which is preliminary data.</text>
</comment>
<evidence type="ECO:0000313" key="3">
    <source>
        <dbReference type="Proteomes" id="UP000252081"/>
    </source>
</evidence>
<dbReference type="EMBL" id="QNQU01000024">
    <property type="protein sequence ID" value="RBQ03233.1"/>
    <property type="molecule type" value="Genomic_DNA"/>
</dbReference>
<sequence>MRIRMIIAFVMMGFIANAQENNETEIDIRDILESVTESLPDDYDMTELVDVLMRYRKHPIDLNHTTPEELKSLVFLSPLQISNFFSYLKENGQIVDPLELQSIDGFDVKTIENLLPFVAVNVQPEFQQLNFRNIFTLGENDLMMRFAQGLEKQKGFTDLPGNRYLGTPEKFQTRYRYNYSTILSAGITLDKDAGEKFFSKPFDFYSGNVALFKLGRIKKLVVGDYTLQFGQGLTLWSGFSFGKGPDVTSVAKKDLGLRPYNSTNEYSFFRGASATVTLLKNIDITPFISLRKLDASQKNDKDGNLVQSTINQTGLHRTPSEIKNKNVLTQQLFGATIQYTQNEFSVGAIAYQSNYSNSFVVQSAAYDRYSFTGKSLTNLGLFYNYTYKNIYLYGEAAKGLGGGFAYINGVLVSLSKAVSAALTYRDYAKDYHSFFNQAVAESTEAVNEKGLYAGLNVNPSKRWAFSFYGDYFRFPWLKYRVDEPSKGYELLAQAVYTPSKTFKILARFKIEQKQQNTDLDVPVNFLDDVKRAGYRVEMNWQLNKSWSLQNRAEFSQFKKGVADKEFGYLVYQDVDYSPMFSRITGNIRVAYFNTPSYNSRIYAYEDDVLYSFSFGMYSGKGYRTYLNLKYNLAKKLNIWMRYGLFIYRNVETVGTYLDEIKGNKKSEIKVQVRYQF</sequence>
<accession>A0A366KPN4</accession>
<dbReference type="RefSeq" id="WP_113951189.1">
    <property type="nucleotide sequence ID" value="NZ_QNQU01000024.1"/>
</dbReference>
<dbReference type="InterPro" id="IPR010994">
    <property type="entry name" value="RuvA_2-like"/>
</dbReference>
<protein>
    <submittedName>
        <fullName evidence="2">Helix-hairpin-helix domain-containing protein</fullName>
    </submittedName>
</protein>